<evidence type="ECO:0000256" key="3">
    <source>
        <dbReference type="ARBA" id="ARBA00022737"/>
    </source>
</evidence>
<evidence type="ECO:0000313" key="9">
    <source>
        <dbReference type="EMBL" id="KAF2396954.1"/>
    </source>
</evidence>
<sequence length="493" mass="54629">MHRRPDEDSFSQWGSCKSSSWWPQSSTPTSYLQPTLRTDSGSPYCQPHLNSPQYSRSSSFGLHQLGHNSLHYSPGQPGISLPVNASMEPASRSPNGPDVSGYGLSSQPQRPHSNVEHTGPYQNQTARPYRNLDSCMTSVGDTGAESHMLFQHPRFPQAVVHPSTEAAVHAGEHPDDDPSFGPPQVKDEFEFQHHRVGQTGSVSVSDGLATSTRPFSSLISSAPMARNVSESSWTPFHTEPVVKEYRQMELVRICSSSALSMMLPPPDTFPSDSYRFESLSPSDQPLPRNAMEFHSESTGSQGLQTRLALRLHTPHPSIVGAPSSNNTAPAVPDVVPQYETLRDQGHQRRDVRVGRLARSSASTSASRARNREHCDRCGKDFASLSSHHRTCGVTKTFFCQICKDSGTENPLFFADKTNLNRHLKIHSRTSEEKKRFRCDLCPGPVPKIIGRRDNMMRHLRIHHANASVSERKKALDSYLFRPPSTCKKTGLSA</sequence>
<evidence type="ECO:0000256" key="6">
    <source>
        <dbReference type="ARBA" id="ARBA00023242"/>
    </source>
</evidence>
<reference evidence="9" key="1">
    <citation type="journal article" date="2020" name="Stud. Mycol.">
        <title>101 Dothideomycetes genomes: a test case for predicting lifestyles and emergence of pathogens.</title>
        <authorList>
            <person name="Haridas S."/>
            <person name="Albert R."/>
            <person name="Binder M."/>
            <person name="Bloem J."/>
            <person name="Labutti K."/>
            <person name="Salamov A."/>
            <person name="Andreopoulos B."/>
            <person name="Baker S."/>
            <person name="Barry K."/>
            <person name="Bills G."/>
            <person name="Bluhm B."/>
            <person name="Cannon C."/>
            <person name="Castanera R."/>
            <person name="Culley D."/>
            <person name="Daum C."/>
            <person name="Ezra D."/>
            <person name="Gonzalez J."/>
            <person name="Henrissat B."/>
            <person name="Kuo A."/>
            <person name="Liang C."/>
            <person name="Lipzen A."/>
            <person name="Lutzoni F."/>
            <person name="Magnuson J."/>
            <person name="Mondo S."/>
            <person name="Nolan M."/>
            <person name="Ohm R."/>
            <person name="Pangilinan J."/>
            <person name="Park H.-J."/>
            <person name="Ramirez L."/>
            <person name="Alfaro M."/>
            <person name="Sun H."/>
            <person name="Tritt A."/>
            <person name="Yoshinaga Y."/>
            <person name="Zwiers L.-H."/>
            <person name="Turgeon B."/>
            <person name="Goodwin S."/>
            <person name="Spatafora J."/>
            <person name="Crous P."/>
            <person name="Grigoriev I."/>
        </authorList>
    </citation>
    <scope>NUCLEOTIDE SEQUENCE</scope>
    <source>
        <strain evidence="9">CBS 262.69</strain>
    </source>
</reference>
<protein>
    <recommendedName>
        <fullName evidence="8">C2H2-type domain-containing protein</fullName>
    </recommendedName>
</protein>
<feature type="compositionally biased region" description="Basic and acidic residues" evidence="7">
    <location>
        <begin position="341"/>
        <end position="353"/>
    </location>
</feature>
<feature type="region of interest" description="Disordered" evidence="7">
    <location>
        <begin position="1"/>
        <end position="127"/>
    </location>
</feature>
<dbReference type="Proteomes" id="UP000799640">
    <property type="component" value="Unassembled WGS sequence"/>
</dbReference>
<dbReference type="AlphaFoldDB" id="A0A6G1HM21"/>
<dbReference type="GO" id="GO:0005634">
    <property type="term" value="C:nucleus"/>
    <property type="evidence" value="ECO:0007669"/>
    <property type="project" value="UniProtKB-SubCell"/>
</dbReference>
<dbReference type="GO" id="GO:0008270">
    <property type="term" value="F:zinc ion binding"/>
    <property type="evidence" value="ECO:0007669"/>
    <property type="project" value="UniProtKB-KW"/>
</dbReference>
<dbReference type="EMBL" id="ML996705">
    <property type="protein sequence ID" value="KAF2396954.1"/>
    <property type="molecule type" value="Genomic_DNA"/>
</dbReference>
<feature type="compositionally biased region" description="Low complexity" evidence="7">
    <location>
        <begin position="18"/>
        <end position="30"/>
    </location>
</feature>
<organism evidence="9 10">
    <name type="scientific">Trichodelitschia bisporula</name>
    <dbReference type="NCBI Taxonomy" id="703511"/>
    <lineage>
        <taxon>Eukaryota</taxon>
        <taxon>Fungi</taxon>
        <taxon>Dikarya</taxon>
        <taxon>Ascomycota</taxon>
        <taxon>Pezizomycotina</taxon>
        <taxon>Dothideomycetes</taxon>
        <taxon>Dothideomycetes incertae sedis</taxon>
        <taxon>Phaeotrichales</taxon>
        <taxon>Phaeotrichaceae</taxon>
        <taxon>Trichodelitschia</taxon>
    </lineage>
</organism>
<feature type="compositionally biased region" description="Polar residues" evidence="7">
    <location>
        <begin position="31"/>
        <end position="71"/>
    </location>
</feature>
<dbReference type="OrthoDB" id="6077919at2759"/>
<dbReference type="Pfam" id="PF02318">
    <property type="entry name" value="FYVE_2"/>
    <property type="match status" value="1"/>
</dbReference>
<evidence type="ECO:0000256" key="4">
    <source>
        <dbReference type="ARBA" id="ARBA00022771"/>
    </source>
</evidence>
<keyword evidence="6" id="KW-0539">Nucleus</keyword>
<feature type="domain" description="C2H2-type" evidence="8">
    <location>
        <begin position="436"/>
        <end position="462"/>
    </location>
</feature>
<name>A0A6G1HM21_9PEZI</name>
<feature type="region of interest" description="Disordered" evidence="7">
    <location>
        <begin position="341"/>
        <end position="368"/>
    </location>
</feature>
<evidence type="ECO:0000256" key="7">
    <source>
        <dbReference type="SAM" id="MobiDB-lite"/>
    </source>
</evidence>
<evidence type="ECO:0000256" key="5">
    <source>
        <dbReference type="ARBA" id="ARBA00022833"/>
    </source>
</evidence>
<keyword evidence="3" id="KW-0677">Repeat</keyword>
<dbReference type="InterPro" id="IPR013087">
    <property type="entry name" value="Znf_C2H2_type"/>
</dbReference>
<keyword evidence="10" id="KW-1185">Reference proteome</keyword>
<dbReference type="InterPro" id="IPR041282">
    <property type="entry name" value="FYVE_2"/>
</dbReference>
<feature type="domain" description="C2H2-type" evidence="8">
    <location>
        <begin position="397"/>
        <end position="426"/>
    </location>
</feature>
<feature type="compositionally biased region" description="Polar residues" evidence="7">
    <location>
        <begin position="103"/>
        <end position="112"/>
    </location>
</feature>
<feature type="compositionally biased region" description="Low complexity" evidence="7">
    <location>
        <begin position="356"/>
        <end position="367"/>
    </location>
</feature>
<dbReference type="InterPro" id="IPR050331">
    <property type="entry name" value="Zinc_finger"/>
</dbReference>
<accession>A0A6G1HM21</accession>
<evidence type="ECO:0000259" key="8">
    <source>
        <dbReference type="SMART" id="SM00355"/>
    </source>
</evidence>
<keyword evidence="4" id="KW-0863">Zinc-finger</keyword>
<dbReference type="Gene3D" id="3.30.160.60">
    <property type="entry name" value="Classic Zinc Finger"/>
    <property type="match status" value="1"/>
</dbReference>
<evidence type="ECO:0000256" key="2">
    <source>
        <dbReference type="ARBA" id="ARBA00022723"/>
    </source>
</evidence>
<proteinExistence type="predicted"/>
<keyword evidence="5" id="KW-0862">Zinc</keyword>
<evidence type="ECO:0000313" key="10">
    <source>
        <dbReference type="Proteomes" id="UP000799640"/>
    </source>
</evidence>
<keyword evidence="2" id="KW-0479">Metal-binding</keyword>
<dbReference type="PANTHER" id="PTHR16515">
    <property type="entry name" value="PR DOMAIN ZINC FINGER PROTEIN"/>
    <property type="match status" value="1"/>
</dbReference>
<comment type="subcellular location">
    <subcellularLocation>
        <location evidence="1">Nucleus</location>
    </subcellularLocation>
</comment>
<dbReference type="PANTHER" id="PTHR16515:SF49">
    <property type="entry name" value="GASTRULA ZINC FINGER PROTEIN XLCGF49.1-LIKE-RELATED"/>
    <property type="match status" value="1"/>
</dbReference>
<gene>
    <name evidence="9" type="ORF">EJ06DRAFT_180108</name>
</gene>
<dbReference type="GO" id="GO:0010468">
    <property type="term" value="P:regulation of gene expression"/>
    <property type="evidence" value="ECO:0007669"/>
    <property type="project" value="TreeGrafter"/>
</dbReference>
<evidence type="ECO:0000256" key="1">
    <source>
        <dbReference type="ARBA" id="ARBA00004123"/>
    </source>
</evidence>
<dbReference type="SMART" id="SM00355">
    <property type="entry name" value="ZnF_C2H2"/>
    <property type="match status" value="2"/>
</dbReference>